<reference evidence="2 3" key="1">
    <citation type="submission" date="2020-06" db="EMBL/GenBank/DDBJ databases">
        <title>Taxonomy, biology and ecology of Rhodococcus bacteria occurring in California pistachio and other woody hosts as revealed by genome sequence analyses.</title>
        <authorList>
            <person name="Gai Y."/>
            <person name="Riely B."/>
        </authorList>
    </citation>
    <scope>NUCLEOTIDE SEQUENCE [LARGE SCALE GENOMIC DNA]</scope>
    <source>
        <strain evidence="2 3">BP-281</strain>
    </source>
</reference>
<proteinExistence type="predicted"/>
<evidence type="ECO:0000313" key="2">
    <source>
        <dbReference type="EMBL" id="MBY6367413.1"/>
    </source>
</evidence>
<dbReference type="EMBL" id="JABUBU010000009">
    <property type="protein sequence ID" value="MBY6367413.1"/>
    <property type="molecule type" value="Genomic_DNA"/>
</dbReference>
<dbReference type="SUPFAM" id="SSF56801">
    <property type="entry name" value="Acetyl-CoA synthetase-like"/>
    <property type="match status" value="1"/>
</dbReference>
<dbReference type="InterPro" id="IPR000873">
    <property type="entry name" value="AMP-dep_synth/lig_dom"/>
</dbReference>
<keyword evidence="3" id="KW-1185">Reference proteome</keyword>
<organism evidence="2 3">
    <name type="scientific">Rhodococcoides corynebacterioides</name>
    <dbReference type="NCBI Taxonomy" id="53972"/>
    <lineage>
        <taxon>Bacteria</taxon>
        <taxon>Bacillati</taxon>
        <taxon>Actinomycetota</taxon>
        <taxon>Actinomycetes</taxon>
        <taxon>Mycobacteriales</taxon>
        <taxon>Nocardiaceae</taxon>
        <taxon>Rhodococcoides</taxon>
    </lineage>
</organism>
<evidence type="ECO:0000259" key="1">
    <source>
        <dbReference type="Pfam" id="PF00501"/>
    </source>
</evidence>
<dbReference type="InterPro" id="IPR042099">
    <property type="entry name" value="ANL_N_sf"/>
</dbReference>
<feature type="domain" description="AMP-dependent synthetase/ligase" evidence="1">
    <location>
        <begin position="26"/>
        <end position="121"/>
    </location>
</feature>
<dbReference type="Pfam" id="PF00501">
    <property type="entry name" value="AMP-binding"/>
    <property type="match status" value="1"/>
</dbReference>
<gene>
    <name evidence="2" type="ORF">HQ603_11660</name>
</gene>
<dbReference type="Gene3D" id="3.40.50.12780">
    <property type="entry name" value="N-terminal domain of ligase-like"/>
    <property type="match status" value="1"/>
</dbReference>
<comment type="caution">
    <text evidence="2">The sequence shown here is derived from an EMBL/GenBank/DDBJ whole genome shotgun (WGS) entry which is preliminary data.</text>
</comment>
<sequence>MSIGTNGIARAAAHRRVGASTVALDTASRRHVRSTAYLVDGDAVTYGELFAVVRRRAAAVRRRHGAHPAAPLALIADSSVDAVADLLAVLSAGHVALVLDARWPPAAREAVSTAHGAVALGQTAAPDEDVDGSVVWWDEALWHGDDESAGAPTALDWWRTAVVVGGAGHGAIHTHEEVHVAACDLARRAGLGPGTVFDLPASVATLTGLVALLAGLTAGATVVGHPDPR</sequence>
<name>A0ABS7P4Q3_9NOCA</name>
<accession>A0ABS7P4Q3</accession>
<dbReference type="Proteomes" id="UP000825228">
    <property type="component" value="Unassembled WGS sequence"/>
</dbReference>
<dbReference type="RefSeq" id="WP_222684700.1">
    <property type="nucleotide sequence ID" value="NZ_JABUBT010000010.1"/>
</dbReference>
<protein>
    <submittedName>
        <fullName evidence="2">AMP-binding protein</fullName>
    </submittedName>
</protein>
<evidence type="ECO:0000313" key="3">
    <source>
        <dbReference type="Proteomes" id="UP000825228"/>
    </source>
</evidence>